<protein>
    <submittedName>
        <fullName evidence="1">Uncharacterized protein</fullName>
    </submittedName>
</protein>
<reference evidence="2" key="1">
    <citation type="journal article" date="2015" name="PLoS Genet.">
        <title>Genome Sequence and Transcriptome Analyses of Chrysochromulina tobin: Metabolic Tools for Enhanced Algal Fitness in the Prominent Order Prymnesiales (Haptophyceae).</title>
        <authorList>
            <person name="Hovde B.T."/>
            <person name="Deodato C.R."/>
            <person name="Hunsperger H.M."/>
            <person name="Ryken S.A."/>
            <person name="Yost W."/>
            <person name="Jha R.K."/>
            <person name="Patterson J."/>
            <person name="Monnat R.J. Jr."/>
            <person name="Barlow S.B."/>
            <person name="Starkenburg S.R."/>
            <person name="Cattolico R.A."/>
        </authorList>
    </citation>
    <scope>NUCLEOTIDE SEQUENCE</scope>
    <source>
        <strain evidence="2">CCMP291</strain>
    </source>
</reference>
<keyword evidence="2" id="KW-1185">Reference proteome</keyword>
<dbReference type="Proteomes" id="UP000037460">
    <property type="component" value="Unassembled WGS sequence"/>
</dbReference>
<name>A0A0M0J848_9EUKA</name>
<dbReference type="AlphaFoldDB" id="A0A0M0J848"/>
<organism evidence="1 2">
    <name type="scientific">Chrysochromulina tobinii</name>
    <dbReference type="NCBI Taxonomy" id="1460289"/>
    <lineage>
        <taxon>Eukaryota</taxon>
        <taxon>Haptista</taxon>
        <taxon>Haptophyta</taxon>
        <taxon>Prymnesiophyceae</taxon>
        <taxon>Prymnesiales</taxon>
        <taxon>Chrysochromulinaceae</taxon>
        <taxon>Chrysochromulina</taxon>
    </lineage>
</organism>
<evidence type="ECO:0000313" key="1">
    <source>
        <dbReference type="EMBL" id="KOO22650.1"/>
    </source>
</evidence>
<accession>A0A0M0J848</accession>
<gene>
    <name evidence="1" type="ORF">Ctob_000586</name>
</gene>
<evidence type="ECO:0000313" key="2">
    <source>
        <dbReference type="Proteomes" id="UP000037460"/>
    </source>
</evidence>
<comment type="caution">
    <text evidence="1">The sequence shown here is derived from an EMBL/GenBank/DDBJ whole genome shotgun (WGS) entry which is preliminary data.</text>
</comment>
<dbReference type="OrthoDB" id="43999at2759"/>
<sequence>MLPTVLSIVAAATGVRMPNFGPDFVPSTLDNMNGEYIYSTTPGGTPGMMPKQYRDYPGGAEAYDVYSGPVSTLYSQVWWTALAPTAFPDGMVRKYNGSKVAIVGWEIDQVRRTPKGDISVPISASYNHHFVATMIGAGARFKKISLNGPDDPRAAPLRKRCHGMLNWEQPQYVVEELAGSSSTGATSNAQFSSANGGEYRKSYHGFPPGFALVLDSPTEFQFTPMQIDTWNREKMNISGPLPPAFVAGPEPAASLASSGSSHSGLLECPMTSRLTKEVDVTYAIRTDGCATPILSFQECFAAAAKTLSASGRPPLAYLNTTGSDPHRPVGCSVVLVDEVAKAGLPTTTTLTARVYFNRIVYSTAPCGSMEKLPGSCVCSVNPPPFGQIGGVLMYHANASQAADVGSGAADRFSPGKCAPSPATTILEQRNPTCDIRNYQGGQWACHHMWSLLDKEQPIPWADQPLVFQHKWRFWVQPYDPSYHTALTLGESVGSAILLGSPWEYDVPQCGQGVPGCSWECGTVSPGCTWVHTVTGSHMGQHTFVAFNPHCHAPTCLQIDLYTCDKGTALDQCNATTGKLACRVKPVYGDAGHPAIQNTRFSEPGFIAIPDCFWGKAENGLEPPLNLTDVPLHVVKKCNATEGHYGEMSGGQPWVIV</sequence>
<dbReference type="EMBL" id="JWZX01003263">
    <property type="protein sequence ID" value="KOO22650.1"/>
    <property type="molecule type" value="Genomic_DNA"/>
</dbReference>
<proteinExistence type="predicted"/>